<keyword evidence="4" id="KW-1185">Reference proteome</keyword>
<dbReference type="InterPro" id="IPR029062">
    <property type="entry name" value="Class_I_gatase-like"/>
</dbReference>
<dbReference type="AlphaFoldDB" id="A0A2S5TJ56"/>
<comment type="caution">
    <text evidence="3">The sequence shown here is derived from an EMBL/GenBank/DDBJ whole genome shotgun (WGS) entry which is preliminary data.</text>
</comment>
<name>A0A2S5TJ56_9GAMM</name>
<keyword evidence="1" id="KW-1133">Transmembrane helix</keyword>
<evidence type="ECO:0000256" key="1">
    <source>
        <dbReference type="SAM" id="Phobius"/>
    </source>
</evidence>
<protein>
    <recommendedName>
        <fullName evidence="2">ABC-type uncharacterized transport system domain-containing protein</fullName>
    </recommendedName>
</protein>
<proteinExistence type="predicted"/>
<feature type="domain" description="ABC-type uncharacterised transport system" evidence="2">
    <location>
        <begin position="149"/>
        <end position="385"/>
    </location>
</feature>
<dbReference type="RefSeq" id="WP_104229213.1">
    <property type="nucleotide sequence ID" value="NZ_PSNW01000002.1"/>
</dbReference>
<reference evidence="3 4" key="1">
    <citation type="submission" date="2018-02" db="EMBL/GenBank/DDBJ databases">
        <title>Genome sequencing of Solimonas sp. HR-BB.</title>
        <authorList>
            <person name="Lee Y."/>
            <person name="Jeon C.O."/>
        </authorList>
    </citation>
    <scope>NUCLEOTIDE SEQUENCE [LARGE SCALE GENOMIC DNA]</scope>
    <source>
        <strain evidence="3 4">HR-BB</strain>
    </source>
</reference>
<dbReference type="InterPro" id="IPR019196">
    <property type="entry name" value="ABC_transp_unknown"/>
</dbReference>
<evidence type="ECO:0000313" key="3">
    <source>
        <dbReference type="EMBL" id="PPE74987.1"/>
    </source>
</evidence>
<dbReference type="Proteomes" id="UP000238220">
    <property type="component" value="Unassembled WGS sequence"/>
</dbReference>
<evidence type="ECO:0000313" key="4">
    <source>
        <dbReference type="Proteomes" id="UP000238220"/>
    </source>
</evidence>
<feature type="transmembrane region" description="Helical" evidence="1">
    <location>
        <begin position="416"/>
        <end position="440"/>
    </location>
</feature>
<dbReference type="Pfam" id="PF09822">
    <property type="entry name" value="ABC_transp_aux"/>
    <property type="match status" value="1"/>
</dbReference>
<dbReference type="EMBL" id="PSNW01000002">
    <property type="protein sequence ID" value="PPE74987.1"/>
    <property type="molecule type" value="Genomic_DNA"/>
</dbReference>
<organism evidence="3 4">
    <name type="scientific">Solimonas fluminis</name>
    <dbReference type="NCBI Taxonomy" id="2086571"/>
    <lineage>
        <taxon>Bacteria</taxon>
        <taxon>Pseudomonadati</taxon>
        <taxon>Pseudomonadota</taxon>
        <taxon>Gammaproteobacteria</taxon>
        <taxon>Nevskiales</taxon>
        <taxon>Nevskiaceae</taxon>
        <taxon>Solimonas</taxon>
    </lineage>
</organism>
<keyword evidence="1" id="KW-0472">Membrane</keyword>
<feature type="transmembrane region" description="Helical" evidence="1">
    <location>
        <begin position="7"/>
        <end position="27"/>
    </location>
</feature>
<dbReference type="OrthoDB" id="8530910at2"/>
<evidence type="ECO:0000259" key="2">
    <source>
        <dbReference type="Pfam" id="PF09822"/>
    </source>
</evidence>
<keyword evidence="1" id="KW-0812">Transmembrane</keyword>
<accession>A0A2S5TJ56</accession>
<sequence>MTRKQTLIQQIVSGLLFLAAIVLVGVLTTRYKTEFDWTAGNRNTLTGASLKQLQAMPGPIVFTVFAPSGADVRREIETDLGRYTRAKADIRIDFIDPSANPQKVKEYNVSSVGEIVVDYQGRRESLRATTEPVVTSTLQRLAYGGEQWVLFLEGHDERAWEDAQNPAALGRFAQVLRDKGLKVRGLNLVKEARIPDNTSVLVIASPAKQPLAGEAQLLKEYVEKGGNLLWLADPETPAGIDPLAQALGVVWQNGIAIMPEYQVIGTGHPGFFAAVGYPQNAVTQGFDQITLFPFARSLVGNPAAGWSLAPLLISSEAAWLETGDISGGSVAQDDRDVHGPLTIGLTLTRERKGADGKATTQRIAAIGDADFLANAYLGEVGNQQLGLNLLQWLASRDAQLNVDVPKAPDTSLLLPGWALTTIAAVFVLLLPLGLLGWGVARWMIRRRR</sequence>
<dbReference type="SUPFAM" id="SSF52317">
    <property type="entry name" value="Class I glutamine amidotransferase-like"/>
    <property type="match status" value="1"/>
</dbReference>
<gene>
    <name evidence="3" type="ORF">C3942_04745</name>
</gene>